<name>A0A9P3PK32_LYOSH</name>
<keyword evidence="1" id="KW-0472">Membrane</keyword>
<feature type="transmembrane region" description="Helical" evidence="1">
    <location>
        <begin position="108"/>
        <end position="133"/>
    </location>
</feature>
<feature type="transmembrane region" description="Helical" evidence="1">
    <location>
        <begin position="12"/>
        <end position="32"/>
    </location>
</feature>
<feature type="transmembrane region" description="Helical" evidence="1">
    <location>
        <begin position="77"/>
        <end position="96"/>
    </location>
</feature>
<accession>A0A9P3PK32</accession>
<comment type="caution">
    <text evidence="2">The sequence shown here is derived from an EMBL/GenBank/DDBJ whole genome shotgun (WGS) entry which is preliminary data.</text>
</comment>
<keyword evidence="3" id="KW-1185">Reference proteome</keyword>
<gene>
    <name evidence="2" type="ORF">LshimejAT787_0404210</name>
</gene>
<dbReference type="PROSITE" id="PS51257">
    <property type="entry name" value="PROKAR_LIPOPROTEIN"/>
    <property type="match status" value="1"/>
</dbReference>
<reference evidence="2" key="1">
    <citation type="submission" date="2022-07" db="EMBL/GenBank/DDBJ databases">
        <title>The genome of Lyophyllum shimeji provides insight into the initial evolution of ectomycorrhizal fungal genome.</title>
        <authorList>
            <person name="Kobayashi Y."/>
            <person name="Shibata T."/>
            <person name="Hirakawa H."/>
            <person name="Shigenobu S."/>
            <person name="Nishiyama T."/>
            <person name="Yamada A."/>
            <person name="Hasebe M."/>
            <person name="Kawaguchi M."/>
        </authorList>
    </citation>
    <scope>NUCLEOTIDE SEQUENCE</scope>
    <source>
        <strain evidence="2">AT787</strain>
    </source>
</reference>
<keyword evidence="1" id="KW-1133">Transmembrane helix</keyword>
<evidence type="ECO:0000313" key="3">
    <source>
        <dbReference type="Proteomes" id="UP001063166"/>
    </source>
</evidence>
<dbReference type="EMBL" id="BRPK01000004">
    <property type="protein sequence ID" value="GLB37370.1"/>
    <property type="molecule type" value="Genomic_DNA"/>
</dbReference>
<evidence type="ECO:0000313" key="2">
    <source>
        <dbReference type="EMBL" id="GLB37370.1"/>
    </source>
</evidence>
<dbReference type="OrthoDB" id="2998233at2759"/>
<protein>
    <submittedName>
        <fullName evidence="2">Uncharacterized protein</fullName>
    </submittedName>
</protein>
<sequence length="255" mass="28188">MSVRFCTFRRILLGLIAVLSCVSIGLSIPLLPCLRHRKVLWTIVPIQGACLIRSSWSALRKPVLKHEQSVARETIELFLLVPFELVLALVTATSPLEREDGPRVLPLVLQVFILVNTIINLSYSAGLFLTTLLTSAAFDSDIWLRDIDSSPSPFPIPILLVFMFPFLSRWYSPPRTPDSSDEAHQAEPLHCLPGCQCTTKAHPFIANDPPVEVTDPCLAGTSSFRSSNRGSISGSLVRIPNAIERRMSIAIAFEV</sequence>
<proteinExistence type="predicted"/>
<keyword evidence="1" id="KW-0812">Transmembrane</keyword>
<evidence type="ECO:0000256" key="1">
    <source>
        <dbReference type="SAM" id="Phobius"/>
    </source>
</evidence>
<feature type="transmembrane region" description="Helical" evidence="1">
    <location>
        <begin position="38"/>
        <end position="56"/>
    </location>
</feature>
<dbReference type="Proteomes" id="UP001063166">
    <property type="component" value="Unassembled WGS sequence"/>
</dbReference>
<dbReference type="AlphaFoldDB" id="A0A9P3PK32"/>
<organism evidence="2 3">
    <name type="scientific">Lyophyllum shimeji</name>
    <name type="common">Hon-shimeji</name>
    <name type="synonym">Tricholoma shimeji</name>
    <dbReference type="NCBI Taxonomy" id="47721"/>
    <lineage>
        <taxon>Eukaryota</taxon>
        <taxon>Fungi</taxon>
        <taxon>Dikarya</taxon>
        <taxon>Basidiomycota</taxon>
        <taxon>Agaricomycotina</taxon>
        <taxon>Agaricomycetes</taxon>
        <taxon>Agaricomycetidae</taxon>
        <taxon>Agaricales</taxon>
        <taxon>Tricholomatineae</taxon>
        <taxon>Lyophyllaceae</taxon>
        <taxon>Lyophyllum</taxon>
    </lineage>
</organism>